<dbReference type="EMBL" id="CP002117">
    <property type="protein sequence ID" value="ADN36749.1"/>
    <property type="molecule type" value="Genomic_DNA"/>
</dbReference>
<evidence type="ECO:0008006" key="3">
    <source>
        <dbReference type="Google" id="ProtNLM"/>
    </source>
</evidence>
<dbReference type="STRING" id="679926.Mpet_1999"/>
<evidence type="ECO:0000313" key="1">
    <source>
        <dbReference type="EMBL" id="ADN36749.1"/>
    </source>
</evidence>
<dbReference type="eggNOG" id="arCOG01677">
    <property type="taxonomic scope" value="Archaea"/>
</dbReference>
<name>E1RJE3_METP4</name>
<reference evidence="1 2" key="1">
    <citation type="journal article" date="2010" name="Stand. Genomic Sci.">
        <title>Complete genome sequence of Methanoplanus petrolearius type strain (SEBR 4847).</title>
        <authorList>
            <person name="Brambilla E."/>
            <person name="Djao O.D."/>
            <person name="Daligault H."/>
            <person name="Lapidus A."/>
            <person name="Lucas S."/>
            <person name="Hammon N."/>
            <person name="Nolan M."/>
            <person name="Tice H."/>
            <person name="Cheng J.F."/>
            <person name="Han C."/>
            <person name="Tapia R."/>
            <person name="Goodwin L."/>
            <person name="Pitluck S."/>
            <person name="Liolios K."/>
            <person name="Ivanova N."/>
            <person name="Mavromatis K."/>
            <person name="Mikhailova N."/>
            <person name="Pati A."/>
            <person name="Chen A."/>
            <person name="Palaniappan K."/>
            <person name="Land M."/>
            <person name="Hauser L."/>
            <person name="Chang Y.J."/>
            <person name="Jeffries C.D."/>
            <person name="Rohde M."/>
            <person name="Spring S."/>
            <person name="Sikorski J."/>
            <person name="Goker M."/>
            <person name="Woyke T."/>
            <person name="Bristow J."/>
            <person name="Eisen J.A."/>
            <person name="Markowitz V."/>
            <person name="Hugenholtz P."/>
            <person name="Kyrpides N.C."/>
            <person name="Klenk H.P."/>
        </authorList>
    </citation>
    <scope>NUCLEOTIDE SEQUENCE [LARGE SCALE GENOMIC DNA]</scope>
    <source>
        <strain evidence="2">DSM 11571 / OCM 486 / SEBR 4847</strain>
    </source>
</reference>
<dbReference type="HOGENOM" id="CLU_1346434_0_0_2"/>
<accession>E1RJE3</accession>
<proteinExistence type="predicted"/>
<dbReference type="AlphaFoldDB" id="E1RJE3"/>
<dbReference type="Proteomes" id="UP000006565">
    <property type="component" value="Chromosome"/>
</dbReference>
<evidence type="ECO:0000313" key="2">
    <source>
        <dbReference type="Proteomes" id="UP000006565"/>
    </source>
</evidence>
<dbReference type="RefSeq" id="WP_013329926.1">
    <property type="nucleotide sequence ID" value="NC_014507.1"/>
</dbReference>
<protein>
    <recommendedName>
        <fullName evidence="3">UBA/THIF-type NAD/FAD binding protein</fullName>
    </recommendedName>
</protein>
<gene>
    <name evidence="1" type="ordered locus">Mpet_1999</name>
</gene>
<organism evidence="1 2">
    <name type="scientific">Methanolacinia petrolearia (strain DSM 11571 / OCM 486 / SEBR 4847)</name>
    <name type="common">Methanoplanus petrolearius</name>
    <dbReference type="NCBI Taxonomy" id="679926"/>
    <lineage>
        <taxon>Archaea</taxon>
        <taxon>Methanobacteriati</taxon>
        <taxon>Methanobacteriota</taxon>
        <taxon>Stenosarchaea group</taxon>
        <taxon>Methanomicrobia</taxon>
        <taxon>Methanomicrobiales</taxon>
        <taxon>Methanomicrobiaceae</taxon>
        <taxon>Methanolacinia</taxon>
    </lineage>
</organism>
<keyword evidence="2" id="KW-1185">Reference proteome</keyword>
<sequence length="218" mass="23691">MSLEKEENTEDLERKKVPRGEVTLIGLGRLGFRTGLNLIEVHRGGPERITAIDGQKISDDDLVFKILGAKPGEYKVDFFEKLAGPDNSKKVKGINRNISGDNLDLIRGDVVCIEIAGGNTLPLTAGIIKKAHEKGISTISTMGVFGLGHEEIKATDISEGDPGNPIVSGLREYGIDENHLLVGTGKLIRDWEPVTPAILEKTAIVMTSEILKTLKDKR</sequence>
<dbReference type="PIRSF" id="PIRSF006529">
    <property type="entry name" value="UCP006529_dinclt"/>
    <property type="match status" value="1"/>
</dbReference>
<dbReference type="OrthoDB" id="63188at2157"/>
<dbReference type="GeneID" id="9744478"/>
<dbReference type="InterPro" id="IPR012028">
    <property type="entry name" value="UCP006529_dinclt"/>
</dbReference>
<dbReference type="KEGG" id="mpi:Mpet_1999"/>